<dbReference type="InterPro" id="IPR027417">
    <property type="entry name" value="P-loop_NTPase"/>
</dbReference>
<dbReference type="PANTHER" id="PTHR32182">
    <property type="entry name" value="DNA REPLICATION AND REPAIR PROTEIN RECF"/>
    <property type="match status" value="1"/>
</dbReference>
<name>A0ABT3ZEJ4_9HYPH</name>
<keyword evidence="4" id="KW-1185">Reference proteome</keyword>
<comment type="caution">
    <text evidence="3">The sequence shown here is derived from an EMBL/GenBank/DDBJ whole genome shotgun (WGS) entry which is preliminary data.</text>
</comment>
<dbReference type="Pfam" id="PF02463">
    <property type="entry name" value="SMC_N"/>
    <property type="match status" value="1"/>
</dbReference>
<accession>A0ABT3ZEJ4</accession>
<gene>
    <name evidence="3" type="ORF">OEG84_21540</name>
</gene>
<dbReference type="EMBL" id="JAOVZR010000001">
    <property type="protein sequence ID" value="MCY0150217.1"/>
    <property type="molecule type" value="Genomic_DNA"/>
</dbReference>
<evidence type="ECO:0000313" key="3">
    <source>
        <dbReference type="EMBL" id="MCY0150217.1"/>
    </source>
</evidence>
<dbReference type="SUPFAM" id="SSF52540">
    <property type="entry name" value="P-loop containing nucleoside triphosphate hydrolases"/>
    <property type="match status" value="1"/>
</dbReference>
<organism evidence="3 4">
    <name type="scientific">Hoeflea algicola</name>
    <dbReference type="NCBI Taxonomy" id="2983763"/>
    <lineage>
        <taxon>Bacteria</taxon>
        <taxon>Pseudomonadati</taxon>
        <taxon>Pseudomonadota</taxon>
        <taxon>Alphaproteobacteria</taxon>
        <taxon>Hyphomicrobiales</taxon>
        <taxon>Rhizobiaceae</taxon>
        <taxon>Hoeflea</taxon>
    </lineage>
</organism>
<dbReference type="InterPro" id="IPR003395">
    <property type="entry name" value="RecF/RecN/SMC_N"/>
</dbReference>
<proteinExistence type="predicted"/>
<reference evidence="3" key="1">
    <citation type="submission" date="2022-10" db="EMBL/GenBank/DDBJ databases">
        <title>Hoeflea sp. G2-23, isolated from marine algae.</title>
        <authorList>
            <person name="Kristyanto S."/>
            <person name="Kim J.M."/>
            <person name="Jeon C.O."/>
        </authorList>
    </citation>
    <scope>NUCLEOTIDE SEQUENCE</scope>
    <source>
        <strain evidence="3">G2-23</strain>
    </source>
</reference>
<dbReference type="Gene3D" id="3.40.50.300">
    <property type="entry name" value="P-loop containing nucleotide triphosphate hydrolases"/>
    <property type="match status" value="2"/>
</dbReference>
<sequence>MIRIKTIKIEEFRGIRELSLDLEGDNFGVCGPNGTGKSGVVDAIEFCLTGNITRLSGQGAGELNVKGHAPHVDQRDNPDKAKVTITASIPALGKDVTIKRSVKSPRAVSITPADPAVKTAVEELRMHPEFALSRREIAKYIVTPPARRSDDVQNLLRLDHVGKLRSSFVTYANKCKGDADEAERTRKRAENDLRTALGLPSLDRKELLKKANEQRKILGLAEIPELQPDTSFSDGLDDDDDDKYKKPGIAKVVALADLKALTEALAAGEPESHKQPQQDALAALKKLKEDEKALLHARQHGLISIGLELVEADACPLCDEPWDAEELRAHLTEKLLSAEAMGELLETLFGNLDAISAEIEGRIAAIKKAAEYADKLEPKVVRADLDAAVETLQALVEALKAFSDDPAKIDDVLSVIKTDWWASKTEENLRIEEVQKGLAALPEHSAHNKAISFLSELQVRYDQLLRATKQAKAKAARNKVAQKVRSHYDTASNAVLEGIYDVVAKEFTDFYKAINDDEGKFVSELKAEPAKLSFNVDFYGRGTFPPGAYHSEGHQDGMGLCLYLALMKHTLGDKFTFAVLDDVLMSVDTGHRREVCRLLITKFPNTQFILTTHDKVWLQYMRTEGLIKKGQFFGGWNVDTGPRIWDDTDIWTEIDATLTKNDVPRAAALLRRYLEYIATVLADNLRAKVEYRGDANYDLGDLWPPVTNRWRDRLKHGVKTAAHWGHDTVKDELEKRLAEAEELIKKTNAEQWAINKSVHFNEWENFTASEFREVADALKALLEHIRCSNPKCGGYPYLEPRKGTSEQLRCSCLNVNVNLKMK</sequence>
<dbReference type="RefSeq" id="WP_267655651.1">
    <property type="nucleotide sequence ID" value="NZ_JAOVZR010000001.1"/>
</dbReference>
<dbReference type="PANTHER" id="PTHR32182:SF0">
    <property type="entry name" value="DNA REPLICATION AND REPAIR PROTEIN RECF"/>
    <property type="match status" value="1"/>
</dbReference>
<evidence type="ECO:0000259" key="2">
    <source>
        <dbReference type="Pfam" id="PF02463"/>
    </source>
</evidence>
<feature type="coiled-coil region" evidence="1">
    <location>
        <begin position="172"/>
        <end position="199"/>
    </location>
</feature>
<evidence type="ECO:0000256" key="1">
    <source>
        <dbReference type="SAM" id="Coils"/>
    </source>
</evidence>
<dbReference type="Proteomes" id="UP001073227">
    <property type="component" value="Unassembled WGS sequence"/>
</dbReference>
<feature type="domain" description="RecF/RecN/SMC N-terminal" evidence="2">
    <location>
        <begin position="4"/>
        <end position="621"/>
    </location>
</feature>
<keyword evidence="1" id="KW-0175">Coiled coil</keyword>
<evidence type="ECO:0000313" key="4">
    <source>
        <dbReference type="Proteomes" id="UP001073227"/>
    </source>
</evidence>
<protein>
    <submittedName>
        <fullName evidence="3">AAA family ATPase</fullName>
    </submittedName>
</protein>